<dbReference type="InterPro" id="IPR025850">
    <property type="entry name" value="SUKH-3"/>
</dbReference>
<dbReference type="STRING" id="272562.CA_C3698"/>
<sequence>MEISNKTIEVLKKSGWYEGRKIDISENVKFLEERGFEVLESAKRFMEEFGELKINVEKKRKDGSTKTSKHTTCIKETVGLGNSFNFGLEDYVDEKVMLIGSLYDFNIYLYISESGRIFDSTAWVGDSVWEAFDNIINEKGTIVWGKFKE</sequence>
<dbReference type="AlphaFoldDB" id="Q97CZ1"/>
<dbReference type="EMBL" id="AE001437">
    <property type="protein sequence ID" value="AAK81619.1"/>
    <property type="molecule type" value="Genomic_DNA"/>
</dbReference>
<dbReference type="KEGG" id="cac:CA_C3698"/>
<dbReference type="eggNOG" id="ENOG5032ZX5">
    <property type="taxonomic scope" value="Bacteria"/>
</dbReference>
<dbReference type="HOGENOM" id="CLU_137249_1_1_9"/>
<dbReference type="RefSeq" id="WP_010966959.1">
    <property type="nucleotide sequence ID" value="NC_003030.1"/>
</dbReference>
<proteinExistence type="predicted"/>
<evidence type="ECO:0008006" key="3">
    <source>
        <dbReference type="Google" id="ProtNLM"/>
    </source>
</evidence>
<dbReference type="Proteomes" id="UP000000814">
    <property type="component" value="Chromosome"/>
</dbReference>
<dbReference type="PATRIC" id="fig|272562.8.peg.3886"/>
<gene>
    <name evidence="1" type="ordered locus">CA_C3698</name>
</gene>
<protein>
    <recommendedName>
        <fullName evidence="3">SUKH-3 immunity protein</fullName>
    </recommendedName>
</protein>
<evidence type="ECO:0000313" key="2">
    <source>
        <dbReference type="Proteomes" id="UP000000814"/>
    </source>
</evidence>
<reference evidence="1 2" key="1">
    <citation type="journal article" date="2001" name="J. Bacteriol.">
        <title>Genome sequence and comparative analysis of the solvent-producing bacterium Clostridium acetobutylicum.</title>
        <authorList>
            <person name="Nolling J."/>
            <person name="Breton G."/>
            <person name="Omelchenko M.V."/>
            <person name="Makarova K.S."/>
            <person name="Zeng Q."/>
            <person name="Gibson R."/>
            <person name="Lee H.M."/>
            <person name="Dubois J."/>
            <person name="Qiu D."/>
            <person name="Hitti J."/>
            <person name="Wolf Y.I."/>
            <person name="Tatusov R.L."/>
            <person name="Sabathe F."/>
            <person name="Doucette-Stamm L."/>
            <person name="Soucaille P."/>
            <person name="Daly M.J."/>
            <person name="Bennett G.N."/>
            <person name="Koonin E.V."/>
            <person name="Smith D.R."/>
        </authorList>
    </citation>
    <scope>NUCLEOTIDE SEQUENCE [LARGE SCALE GENOMIC DNA]</scope>
    <source>
        <strain evidence="2">ATCC 824 / DSM 792 / JCM 1419 / LMG 5710 / VKM B-1787</strain>
    </source>
</reference>
<keyword evidence="2" id="KW-1185">Reference proteome</keyword>
<evidence type="ECO:0000313" key="1">
    <source>
        <dbReference type="EMBL" id="AAK81619.1"/>
    </source>
</evidence>
<accession>Q97CZ1</accession>
<dbReference type="PIR" id="H97353">
    <property type="entry name" value="H97353"/>
</dbReference>
<name>Q97CZ1_CLOAB</name>
<organism evidence="1 2">
    <name type="scientific">Clostridium acetobutylicum (strain ATCC 824 / DSM 792 / JCM 1419 / IAM 19013 / LMG 5710 / NBRC 13948 / NRRL B-527 / VKM B-1787 / 2291 / W)</name>
    <dbReference type="NCBI Taxonomy" id="272562"/>
    <lineage>
        <taxon>Bacteria</taxon>
        <taxon>Bacillati</taxon>
        <taxon>Bacillota</taxon>
        <taxon>Clostridia</taxon>
        <taxon>Eubacteriales</taxon>
        <taxon>Clostridiaceae</taxon>
        <taxon>Clostridium</taxon>
    </lineage>
</organism>
<dbReference type="Pfam" id="PF14433">
    <property type="entry name" value="SUKH-3"/>
    <property type="match status" value="1"/>
</dbReference>
<dbReference type="OrthoDB" id="1918995at2"/>
<dbReference type="GeneID" id="45000193"/>